<reference evidence="5" key="1">
    <citation type="journal article" date="2019" name="Int. J. Syst. Evol. Microbiol.">
        <title>The Global Catalogue of Microorganisms (GCM) 10K type strain sequencing project: providing services to taxonomists for standard genome sequencing and annotation.</title>
        <authorList>
            <consortium name="The Broad Institute Genomics Platform"/>
            <consortium name="The Broad Institute Genome Sequencing Center for Infectious Disease"/>
            <person name="Wu L."/>
            <person name="Ma J."/>
        </authorList>
    </citation>
    <scope>NUCLEOTIDE SEQUENCE [LARGE SCALE GENOMIC DNA]</scope>
    <source>
        <strain evidence="5">CGMCC 4.7106</strain>
    </source>
</reference>
<keyword evidence="5" id="KW-1185">Reference proteome</keyword>
<feature type="chain" id="PRO_5047462965" evidence="2">
    <location>
        <begin position="18"/>
        <end position="300"/>
    </location>
</feature>
<dbReference type="InterPro" id="IPR051262">
    <property type="entry name" value="SMP-30/CGR1_Lactonase"/>
</dbReference>
<dbReference type="InterPro" id="IPR011042">
    <property type="entry name" value="6-blade_b-propeller_TolB-like"/>
</dbReference>
<dbReference type="EMBL" id="JBHUIT010000008">
    <property type="protein sequence ID" value="MFD2256508.1"/>
    <property type="molecule type" value="Genomic_DNA"/>
</dbReference>
<dbReference type="RefSeq" id="WP_386819787.1">
    <property type="nucleotide sequence ID" value="NZ_JBHUIT010000008.1"/>
</dbReference>
<dbReference type="Pfam" id="PF08450">
    <property type="entry name" value="SGL"/>
    <property type="match status" value="1"/>
</dbReference>
<feature type="signal peptide" evidence="2">
    <location>
        <begin position="1"/>
        <end position="17"/>
    </location>
</feature>
<dbReference type="SUPFAM" id="SSF63829">
    <property type="entry name" value="Calcium-dependent phosphotriesterase"/>
    <property type="match status" value="1"/>
</dbReference>
<evidence type="ECO:0000313" key="5">
    <source>
        <dbReference type="Proteomes" id="UP001597375"/>
    </source>
</evidence>
<protein>
    <submittedName>
        <fullName evidence="4">SMP-30/gluconolactonase/LRE family protein</fullName>
    </submittedName>
</protein>
<dbReference type="Gene3D" id="2.120.10.30">
    <property type="entry name" value="TolB, C-terminal domain"/>
    <property type="match status" value="1"/>
</dbReference>
<dbReference type="InterPro" id="IPR013658">
    <property type="entry name" value="SGL"/>
</dbReference>
<evidence type="ECO:0000256" key="1">
    <source>
        <dbReference type="ARBA" id="ARBA00022801"/>
    </source>
</evidence>
<proteinExistence type="predicted"/>
<dbReference type="Proteomes" id="UP001597375">
    <property type="component" value="Unassembled WGS sequence"/>
</dbReference>
<comment type="caution">
    <text evidence="4">The sequence shown here is derived from an EMBL/GenBank/DDBJ whole genome shotgun (WGS) entry which is preliminary data.</text>
</comment>
<dbReference type="PANTHER" id="PTHR47572">
    <property type="entry name" value="LIPOPROTEIN-RELATED"/>
    <property type="match status" value="1"/>
</dbReference>
<evidence type="ECO:0000313" key="4">
    <source>
        <dbReference type="EMBL" id="MFD2256508.1"/>
    </source>
</evidence>
<sequence>MKKLLLPLLAAHPLLHAQLPVSPGAELTLASEGFKFTEGPAADAQGNVYFTDQPNDSILKWSVETGKTSEFLKPAGRSNGLFFTPEGKLIACVDENGELWSLDPASKEVTVLLSGYDGKLFNGPNDVWVDPGGGMYFTDPFYKRPYWEGREKPEQEKQRVYFLPKGAGKPVVAEDTLKQPNGIIGTADGKTLFIADIGSGRTYRYKIGADHSLGEKELFCEMGSDGMTLDAAGNLYLTGKGVTVFDKNGVKLGEIPVPEGWTANVAFGGKEMKTLFITAMDSLYTLEMSVQGSRGADGRK</sequence>
<name>A0ABW5D606_9BACT</name>
<feature type="domain" description="SMP-30/Gluconolactonase/LRE-like region" evidence="3">
    <location>
        <begin position="36"/>
        <end position="279"/>
    </location>
</feature>
<accession>A0ABW5D606</accession>
<gene>
    <name evidence="4" type="ORF">ACFSSA_07465</name>
</gene>
<organism evidence="4 5">
    <name type="scientific">Luteolibacter algae</name>
    <dbReference type="NCBI Taxonomy" id="454151"/>
    <lineage>
        <taxon>Bacteria</taxon>
        <taxon>Pseudomonadati</taxon>
        <taxon>Verrucomicrobiota</taxon>
        <taxon>Verrucomicrobiia</taxon>
        <taxon>Verrucomicrobiales</taxon>
        <taxon>Verrucomicrobiaceae</taxon>
        <taxon>Luteolibacter</taxon>
    </lineage>
</organism>
<keyword evidence="1" id="KW-0378">Hydrolase</keyword>
<evidence type="ECO:0000256" key="2">
    <source>
        <dbReference type="SAM" id="SignalP"/>
    </source>
</evidence>
<evidence type="ECO:0000259" key="3">
    <source>
        <dbReference type="Pfam" id="PF08450"/>
    </source>
</evidence>
<dbReference type="PANTHER" id="PTHR47572:SF4">
    <property type="entry name" value="LACTONASE DRP35"/>
    <property type="match status" value="1"/>
</dbReference>
<keyword evidence="2" id="KW-0732">Signal</keyword>